<evidence type="ECO:0000313" key="2">
    <source>
        <dbReference type="Proteomes" id="UP000231279"/>
    </source>
</evidence>
<evidence type="ECO:0000313" key="1">
    <source>
        <dbReference type="EMBL" id="PIM98426.1"/>
    </source>
</evidence>
<dbReference type="Proteomes" id="UP000231279">
    <property type="component" value="Unassembled WGS sequence"/>
</dbReference>
<protein>
    <submittedName>
        <fullName evidence="1">Uncharacterized protein</fullName>
    </submittedName>
</protein>
<comment type="caution">
    <text evidence="1">The sequence shown here is derived from an EMBL/GenBank/DDBJ whole genome shotgun (WGS) entry which is preliminary data.</text>
</comment>
<dbReference type="EMBL" id="NKXS01008409">
    <property type="protein sequence ID" value="PIM98426.1"/>
    <property type="molecule type" value="Genomic_DNA"/>
</dbReference>
<proteinExistence type="predicted"/>
<name>A0A2G9FZD3_9LAMI</name>
<organism evidence="1 2">
    <name type="scientific">Handroanthus impetiginosus</name>
    <dbReference type="NCBI Taxonomy" id="429701"/>
    <lineage>
        <taxon>Eukaryota</taxon>
        <taxon>Viridiplantae</taxon>
        <taxon>Streptophyta</taxon>
        <taxon>Embryophyta</taxon>
        <taxon>Tracheophyta</taxon>
        <taxon>Spermatophyta</taxon>
        <taxon>Magnoliopsida</taxon>
        <taxon>eudicotyledons</taxon>
        <taxon>Gunneridae</taxon>
        <taxon>Pentapetalae</taxon>
        <taxon>asterids</taxon>
        <taxon>lamiids</taxon>
        <taxon>Lamiales</taxon>
        <taxon>Bignoniaceae</taxon>
        <taxon>Crescentiina</taxon>
        <taxon>Tabebuia alliance</taxon>
        <taxon>Handroanthus</taxon>
    </lineage>
</organism>
<keyword evidence="2" id="KW-1185">Reference proteome</keyword>
<reference evidence="2" key="1">
    <citation type="journal article" date="2018" name="Gigascience">
        <title>Genome assembly of the Pink Ipe (Handroanthus impetiginosus, Bignoniaceae), a highly valued, ecologically keystone Neotropical timber forest tree.</title>
        <authorList>
            <person name="Silva-Junior O.B."/>
            <person name="Grattapaglia D."/>
            <person name="Novaes E."/>
            <person name="Collevatti R.G."/>
        </authorList>
    </citation>
    <scope>NUCLEOTIDE SEQUENCE [LARGE SCALE GENOMIC DNA]</scope>
    <source>
        <strain evidence="2">cv. UFG-1</strain>
    </source>
</reference>
<sequence length="73" mass="8140">MDFQNSSPLGSMPLSLHCLKSSVVSRRNLCVSTFKLSAAAPTPSKRKEKRRPRGEREVFLGFGIWNKSCVLDS</sequence>
<gene>
    <name evidence="1" type="ORF">CDL12_29095</name>
</gene>
<dbReference type="AlphaFoldDB" id="A0A2G9FZD3"/>
<accession>A0A2G9FZD3</accession>